<dbReference type="NCBIfam" id="TIGR01549">
    <property type="entry name" value="HAD-SF-IA-v1"/>
    <property type="match status" value="1"/>
</dbReference>
<protein>
    <submittedName>
        <fullName evidence="7">Putative hydrolase</fullName>
    </submittedName>
</protein>
<dbReference type="HOGENOM" id="CLU_045011_13_2_9"/>
<dbReference type="AlphaFoldDB" id="I0GUA8"/>
<keyword evidence="3" id="KW-0479">Metal-binding</keyword>
<evidence type="ECO:0000256" key="1">
    <source>
        <dbReference type="ARBA" id="ARBA00001946"/>
    </source>
</evidence>
<dbReference type="SFLD" id="SFLDS00003">
    <property type="entry name" value="Haloacid_Dehalogenase"/>
    <property type="match status" value="1"/>
</dbReference>
<dbReference type="GO" id="GO:0016787">
    <property type="term" value="F:hydrolase activity"/>
    <property type="evidence" value="ECO:0007669"/>
    <property type="project" value="UniProtKB-KW"/>
</dbReference>
<dbReference type="InterPro" id="IPR041492">
    <property type="entry name" value="HAD_2"/>
</dbReference>
<dbReference type="RefSeq" id="WP_014425763.1">
    <property type="nucleotide sequence ID" value="NC_017068.1"/>
</dbReference>
<comment type="cofactor">
    <cofactor evidence="1">
        <name>Mg(2+)</name>
        <dbReference type="ChEBI" id="CHEBI:18420"/>
    </cofactor>
</comment>
<dbReference type="SFLD" id="SFLDG01129">
    <property type="entry name" value="C1.5:_HAD__Beta-PGM__Phosphata"/>
    <property type="match status" value="1"/>
</dbReference>
<evidence type="ECO:0000313" key="8">
    <source>
        <dbReference type="Proteomes" id="UP000007887"/>
    </source>
</evidence>
<dbReference type="InterPro" id="IPR036412">
    <property type="entry name" value="HAD-like_sf"/>
</dbReference>
<evidence type="ECO:0000256" key="5">
    <source>
        <dbReference type="ARBA" id="ARBA00022842"/>
    </source>
</evidence>
<keyword evidence="5" id="KW-0460">Magnesium</keyword>
<proteinExistence type="inferred from homology"/>
<dbReference type="Proteomes" id="UP000007887">
    <property type="component" value="Chromosome"/>
</dbReference>
<dbReference type="PATRIC" id="fig|927704.6.peg.2723"/>
<dbReference type="EMBL" id="AP012292">
    <property type="protein sequence ID" value="BAL84345.1"/>
    <property type="molecule type" value="Genomic_DNA"/>
</dbReference>
<dbReference type="FunFam" id="3.40.50.1000:FF:000036">
    <property type="entry name" value="HAD family hydrolase"/>
    <property type="match status" value="1"/>
</dbReference>
<dbReference type="InterPro" id="IPR023198">
    <property type="entry name" value="PGP-like_dom2"/>
</dbReference>
<reference evidence="7 8" key="1">
    <citation type="submission" date="2011-10" db="EMBL/GenBank/DDBJ databases">
        <title>Whole genome sequence of Selenomonas ruminantium subsp. lactilytica TAM6421.</title>
        <authorList>
            <person name="Oguchi A."/>
            <person name="Ankai A."/>
            <person name="Kaneko J."/>
            <person name="Yamada-Narita S."/>
            <person name="Fukui S."/>
            <person name="Takahashi M."/>
            <person name="Onodera T."/>
            <person name="Kojima S."/>
            <person name="Fushimi T."/>
            <person name="Abe N."/>
            <person name="Kamio Y."/>
            <person name="Yamazaki S."/>
            <person name="Fujita N."/>
        </authorList>
    </citation>
    <scope>NUCLEOTIDE SEQUENCE [LARGE SCALE GENOMIC DNA]</scope>
    <source>
        <strain evidence="8">NBRC 103574 / TAM6421</strain>
    </source>
</reference>
<dbReference type="KEGG" id="sri:SELR_26370"/>
<gene>
    <name evidence="7" type="ordered locus">SELR_26370</name>
</gene>
<sequence>MLSKKAVIFDMDGVIIDSEPIHSRVKMDTFAHFGLPFDEADLIHYMGRTSRVIFGETLAKHGRTDVTASDMAAYKHEHYLEVLESGAIEPVAGCVEFIQRLHEAGVPLALATSSNVRAMNAVLDNFGIRKFFTSILSGGELPESKPHPAIYLISAQRLGVKPEDCMVVEDTTNGIRAAKAAGMYCVAYRNPNSGEQDLTLADEIVDSFADIKL</sequence>
<comment type="similarity">
    <text evidence="2">Belongs to the HAD-like hydrolase superfamily. CbbY/CbbZ/Gph/YieH family.</text>
</comment>
<dbReference type="InterPro" id="IPR051600">
    <property type="entry name" value="Beta-PGM-like"/>
</dbReference>
<dbReference type="Gene3D" id="1.10.150.240">
    <property type="entry name" value="Putative phosphatase, domain 2"/>
    <property type="match status" value="1"/>
</dbReference>
<dbReference type="NCBIfam" id="TIGR01509">
    <property type="entry name" value="HAD-SF-IA-v3"/>
    <property type="match status" value="1"/>
</dbReference>
<evidence type="ECO:0000256" key="6">
    <source>
        <dbReference type="ARBA" id="ARBA00023277"/>
    </source>
</evidence>
<dbReference type="CDD" id="cd16423">
    <property type="entry name" value="HAD_BPGM-like"/>
    <property type="match status" value="1"/>
</dbReference>
<dbReference type="Pfam" id="PF13419">
    <property type="entry name" value="HAD_2"/>
    <property type="match status" value="1"/>
</dbReference>
<organism evidence="7 8">
    <name type="scientific">Selenomonas ruminantium subsp. lactilytica (strain NBRC 103574 / TAM6421)</name>
    <dbReference type="NCBI Taxonomy" id="927704"/>
    <lineage>
        <taxon>Bacteria</taxon>
        <taxon>Bacillati</taxon>
        <taxon>Bacillota</taxon>
        <taxon>Negativicutes</taxon>
        <taxon>Selenomonadales</taxon>
        <taxon>Selenomonadaceae</taxon>
        <taxon>Selenomonas</taxon>
    </lineage>
</organism>
<dbReference type="Gene3D" id="3.40.50.1000">
    <property type="entry name" value="HAD superfamily/HAD-like"/>
    <property type="match status" value="1"/>
</dbReference>
<dbReference type="InterPro" id="IPR006439">
    <property type="entry name" value="HAD-SF_hydro_IA"/>
</dbReference>
<evidence type="ECO:0000313" key="7">
    <source>
        <dbReference type="EMBL" id="BAL84345.1"/>
    </source>
</evidence>
<dbReference type="SUPFAM" id="SSF56784">
    <property type="entry name" value="HAD-like"/>
    <property type="match status" value="1"/>
</dbReference>
<dbReference type="PANTHER" id="PTHR46193">
    <property type="entry name" value="6-PHOSPHOGLUCONATE PHOSPHATASE"/>
    <property type="match status" value="1"/>
</dbReference>
<evidence type="ECO:0000256" key="2">
    <source>
        <dbReference type="ARBA" id="ARBA00006171"/>
    </source>
</evidence>
<dbReference type="InterPro" id="IPR023214">
    <property type="entry name" value="HAD_sf"/>
</dbReference>
<accession>I0GUA8</accession>
<evidence type="ECO:0000256" key="4">
    <source>
        <dbReference type="ARBA" id="ARBA00022801"/>
    </source>
</evidence>
<dbReference type="PANTHER" id="PTHR46193:SF18">
    <property type="entry name" value="HEXITOL PHOSPHATASE B"/>
    <property type="match status" value="1"/>
</dbReference>
<evidence type="ECO:0000256" key="3">
    <source>
        <dbReference type="ARBA" id="ARBA00022723"/>
    </source>
</evidence>
<keyword evidence="4 7" id="KW-0378">Hydrolase</keyword>
<dbReference type="eggNOG" id="COG0637">
    <property type="taxonomic scope" value="Bacteria"/>
</dbReference>
<dbReference type="GO" id="GO:0046872">
    <property type="term" value="F:metal ion binding"/>
    <property type="evidence" value="ECO:0007669"/>
    <property type="project" value="UniProtKB-KW"/>
</dbReference>
<dbReference type="SFLD" id="SFLDG01135">
    <property type="entry name" value="C1.5.6:_HAD__Beta-PGM__Phospha"/>
    <property type="match status" value="1"/>
</dbReference>
<name>I0GUA8_SELRL</name>
<keyword evidence="6" id="KW-0119">Carbohydrate metabolism</keyword>